<proteinExistence type="predicted"/>
<gene>
    <name evidence="4" type="ORF">PRZ48_010455</name>
</gene>
<dbReference type="PANTHER" id="PTHR10039">
    <property type="entry name" value="AMELOGENIN"/>
    <property type="match status" value="1"/>
</dbReference>
<evidence type="ECO:0000313" key="4">
    <source>
        <dbReference type="EMBL" id="KAK4497801.1"/>
    </source>
</evidence>
<dbReference type="Pfam" id="PF24883">
    <property type="entry name" value="NPHP3_N"/>
    <property type="match status" value="1"/>
</dbReference>
<keyword evidence="1" id="KW-0677">Repeat</keyword>
<dbReference type="Proteomes" id="UP001305779">
    <property type="component" value="Unassembled WGS sequence"/>
</dbReference>
<reference evidence="4 5" key="1">
    <citation type="journal article" date="2023" name="G3 (Bethesda)">
        <title>A chromosome-level genome assembly of Zasmidium syzygii isolated from banana leaves.</title>
        <authorList>
            <person name="van Westerhoven A.C."/>
            <person name="Mehrabi R."/>
            <person name="Talebi R."/>
            <person name="Steentjes M.B.F."/>
            <person name="Corcolon B."/>
            <person name="Chong P.A."/>
            <person name="Kema G.H.J."/>
            <person name="Seidl M.F."/>
        </authorList>
    </citation>
    <scope>NUCLEOTIDE SEQUENCE [LARGE SCALE GENOMIC DNA]</scope>
    <source>
        <strain evidence="4 5">P124</strain>
    </source>
</reference>
<evidence type="ECO:0000259" key="2">
    <source>
        <dbReference type="Pfam" id="PF22939"/>
    </source>
</evidence>
<dbReference type="EMBL" id="JAXOVC010000008">
    <property type="protein sequence ID" value="KAK4497801.1"/>
    <property type="molecule type" value="Genomic_DNA"/>
</dbReference>
<accession>A0ABR0E9A5</accession>
<dbReference type="Pfam" id="PF22939">
    <property type="entry name" value="WHD_GPIID"/>
    <property type="match status" value="1"/>
</dbReference>
<dbReference type="InterPro" id="IPR036770">
    <property type="entry name" value="Ankyrin_rpt-contain_sf"/>
</dbReference>
<dbReference type="InterPro" id="IPR054471">
    <property type="entry name" value="GPIID_WHD"/>
</dbReference>
<dbReference type="Pfam" id="PF12796">
    <property type="entry name" value="Ank_2"/>
    <property type="match status" value="1"/>
</dbReference>
<sequence>MSLMINHLLTSMPNPGALVLYLYCDYRLEDEQTLLHFLAVLLKQVGASHRAILDRISKLYVKHHAKKTRPFESQLKTVLYDAIESLDVVYVVLDALDECKRHVRMELVACIREMQTRGRVKLVVSSRSIPEISGLFQDCPCLPIRGASGDVHTYVLFRTRELSPAVHETVGLAQRVVERIVDAADGMLYADSLLDAVTVQDVESTLINFATKADVESGMAYDMAYRAALARVFRNKGRKLQLARAAFAWVTFAKCPLTKKELQHALGVDGTSTTLKLPNVDYVLGFCAGLLISSGSRRGDDQFTRVTLVHGTLKEYLVRKQAWYPRVLYNVALTSLRYLSLGFESPKSPDERRLNKLQLSLMNHMGPPDQYTGSQARQWQLLDAGLGEYALQWWLRHVQDAIRAQLAESEAQCLQQMARLMFTTGGPFSISKDWYLFWETPFHVIVRGNLLLFWDDALASGADPGETDSAGRPPLSYAAEFGRAAMVDRLLQLPSVEPSCQDADTGFTALHHAVFQRRVGLVRTLAPIVDVDATDREGKTALAHIFENRYWKVGRELFPHVKSSAVLKLAVLGGHESIVNFLDHQDYRSRLVRAKDVDWRLLFQSALRSGSKGIISRLMSILQSAPDLCSESLKMVYAEFRAQLTIDTAIQRQAGFQRLLPGPSAGTRRLEWIPDGAPKMELLSASHPNLARDLEKEPSQYRMLLHMKYSDLKRSLRNNLLPADIRDLRLSALKSLEVDEPWLCGLSTPGVDNGPWPRDWGM</sequence>
<feature type="domain" description="GPI inositol-deacylase winged helix" evidence="2">
    <location>
        <begin position="240"/>
        <end position="319"/>
    </location>
</feature>
<dbReference type="Gene3D" id="1.25.40.20">
    <property type="entry name" value="Ankyrin repeat-containing domain"/>
    <property type="match status" value="1"/>
</dbReference>
<dbReference type="InterPro" id="IPR056884">
    <property type="entry name" value="NPHP3-like_N"/>
</dbReference>
<feature type="domain" description="Nephrocystin 3-like N-terminal" evidence="3">
    <location>
        <begin position="2"/>
        <end position="127"/>
    </location>
</feature>
<dbReference type="SUPFAM" id="SSF48403">
    <property type="entry name" value="Ankyrin repeat"/>
    <property type="match status" value="1"/>
</dbReference>
<dbReference type="PANTHER" id="PTHR10039:SF15">
    <property type="entry name" value="NACHT DOMAIN-CONTAINING PROTEIN"/>
    <property type="match status" value="1"/>
</dbReference>
<keyword evidence="5" id="KW-1185">Reference proteome</keyword>
<evidence type="ECO:0000256" key="1">
    <source>
        <dbReference type="ARBA" id="ARBA00022737"/>
    </source>
</evidence>
<organism evidence="4 5">
    <name type="scientific">Zasmidium cellare</name>
    <name type="common">Wine cellar mold</name>
    <name type="synonym">Racodium cellare</name>
    <dbReference type="NCBI Taxonomy" id="395010"/>
    <lineage>
        <taxon>Eukaryota</taxon>
        <taxon>Fungi</taxon>
        <taxon>Dikarya</taxon>
        <taxon>Ascomycota</taxon>
        <taxon>Pezizomycotina</taxon>
        <taxon>Dothideomycetes</taxon>
        <taxon>Dothideomycetidae</taxon>
        <taxon>Mycosphaerellales</taxon>
        <taxon>Mycosphaerellaceae</taxon>
        <taxon>Zasmidium</taxon>
    </lineage>
</organism>
<comment type="caution">
    <text evidence="4">The sequence shown here is derived from an EMBL/GenBank/DDBJ whole genome shotgun (WGS) entry which is preliminary data.</text>
</comment>
<dbReference type="InterPro" id="IPR002110">
    <property type="entry name" value="Ankyrin_rpt"/>
</dbReference>
<evidence type="ECO:0000259" key="3">
    <source>
        <dbReference type="Pfam" id="PF24883"/>
    </source>
</evidence>
<protein>
    <submittedName>
        <fullName evidence="4">Uncharacterized protein</fullName>
    </submittedName>
</protein>
<name>A0ABR0E9A5_ZASCE</name>
<evidence type="ECO:0000313" key="5">
    <source>
        <dbReference type="Proteomes" id="UP001305779"/>
    </source>
</evidence>